<dbReference type="Pfam" id="PF00356">
    <property type="entry name" value="LacI"/>
    <property type="match status" value="1"/>
</dbReference>
<dbReference type="EMBL" id="JACHNS010000008">
    <property type="protein sequence ID" value="MBB4594915.1"/>
    <property type="molecule type" value="Genomic_DNA"/>
</dbReference>
<evidence type="ECO:0000313" key="7">
    <source>
        <dbReference type="EMBL" id="MBB4594915.1"/>
    </source>
</evidence>
<gene>
    <name evidence="7" type="ORF">FHR60_003620</name>
</gene>
<evidence type="ECO:0000313" key="8">
    <source>
        <dbReference type="Proteomes" id="UP000554726"/>
    </source>
</evidence>
<organism evidence="7 8">
    <name type="scientific">Xanthomonas cannabis</name>
    <dbReference type="NCBI Taxonomy" id="1885674"/>
    <lineage>
        <taxon>Bacteria</taxon>
        <taxon>Pseudomonadati</taxon>
        <taxon>Pseudomonadota</taxon>
        <taxon>Gammaproteobacteria</taxon>
        <taxon>Lysobacterales</taxon>
        <taxon>Lysobacteraceae</taxon>
        <taxon>Xanthomonas</taxon>
    </lineage>
</organism>
<dbReference type="CDD" id="cd06289">
    <property type="entry name" value="PBP1_MalI-like"/>
    <property type="match status" value="1"/>
</dbReference>
<sequence length="397" mass="42088">MDRSNERHGHAHFSQRQVCNLTRATPTSAMDEDGDARRLRRGAVTLRDIAVAIGVSRATVSLVLRGSPLVHASTRARVEAELDRQNYVYNRAAANLRRRTSSSIALVINDLSNPFFAEFAAGVDEALGAAGYVTLLGSTGESTQRQQAVLTSLMEHTPAGIILSPAEGSQAQALTQVLGRQRNVVLFNREVEGAGWDLLALDNEQGAFLACTHLIAQGHRHIVFFGGHAESSSCRQRRAGYTRAMTDAGLAVQYVESAPNRQDAALCGARMLGSAGQRMSAAVCYNDSVALGLMAALAMQGRVPGRDFAVTGFDDIAEAALFTPALTTLAADPRARGRQAAQLVLQRIGSPELAAQRLTAAVALKIRASSACAPTAAPAPQRASHSPNRSPTKASGR</sequence>
<accession>A0ABR6JQ60</accession>
<feature type="region of interest" description="Disordered" evidence="5">
    <location>
        <begin position="374"/>
        <end position="397"/>
    </location>
</feature>
<evidence type="ECO:0000256" key="4">
    <source>
        <dbReference type="ARBA" id="ARBA00023163"/>
    </source>
</evidence>
<evidence type="ECO:0000256" key="2">
    <source>
        <dbReference type="ARBA" id="ARBA00023015"/>
    </source>
</evidence>
<comment type="caution">
    <text evidence="7">The sequence shown here is derived from an EMBL/GenBank/DDBJ whole genome shotgun (WGS) entry which is preliminary data.</text>
</comment>
<protein>
    <submittedName>
        <fullName evidence="7">LacI family transcriptional regulator</fullName>
    </submittedName>
</protein>
<keyword evidence="3" id="KW-0238">DNA-binding</keyword>
<feature type="compositionally biased region" description="Low complexity" evidence="5">
    <location>
        <begin position="374"/>
        <end position="384"/>
    </location>
</feature>
<dbReference type="SUPFAM" id="SSF53822">
    <property type="entry name" value="Periplasmic binding protein-like I"/>
    <property type="match status" value="1"/>
</dbReference>
<dbReference type="InterPro" id="IPR001761">
    <property type="entry name" value="Peripla_BP/Lac1_sug-bd_dom"/>
</dbReference>
<keyword evidence="1" id="KW-0678">Repressor</keyword>
<proteinExistence type="predicted"/>
<evidence type="ECO:0000256" key="3">
    <source>
        <dbReference type="ARBA" id="ARBA00023125"/>
    </source>
</evidence>
<evidence type="ECO:0000256" key="1">
    <source>
        <dbReference type="ARBA" id="ARBA00022491"/>
    </source>
</evidence>
<reference evidence="7 8" key="1">
    <citation type="submission" date="2020-08" db="EMBL/GenBank/DDBJ databases">
        <title>Studying the diversity of plant-associated saprophytic bacteria and their role in host health and plant-pathogen interactions.</title>
        <authorList>
            <person name="Potnis N."/>
        </authorList>
    </citation>
    <scope>NUCLEOTIDE SEQUENCE [LARGE SCALE GENOMIC DNA]</scope>
    <source>
        <strain evidence="7 8">F16</strain>
    </source>
</reference>
<dbReference type="SMART" id="SM00354">
    <property type="entry name" value="HTH_LACI"/>
    <property type="match status" value="1"/>
</dbReference>
<evidence type="ECO:0000259" key="6">
    <source>
        <dbReference type="PROSITE" id="PS50932"/>
    </source>
</evidence>
<name>A0ABR6JQ60_9XANT</name>
<dbReference type="PANTHER" id="PTHR30146:SF148">
    <property type="entry name" value="HTH-TYPE TRANSCRIPTIONAL REPRESSOR PURR-RELATED"/>
    <property type="match status" value="1"/>
</dbReference>
<feature type="domain" description="HTH lacI-type" evidence="6">
    <location>
        <begin position="44"/>
        <end position="98"/>
    </location>
</feature>
<dbReference type="Pfam" id="PF00532">
    <property type="entry name" value="Peripla_BP_1"/>
    <property type="match status" value="1"/>
</dbReference>
<evidence type="ECO:0000256" key="5">
    <source>
        <dbReference type="SAM" id="MobiDB-lite"/>
    </source>
</evidence>
<dbReference type="SUPFAM" id="SSF47413">
    <property type="entry name" value="lambda repressor-like DNA-binding domains"/>
    <property type="match status" value="1"/>
</dbReference>
<dbReference type="Proteomes" id="UP000554726">
    <property type="component" value="Unassembled WGS sequence"/>
</dbReference>
<dbReference type="InterPro" id="IPR000843">
    <property type="entry name" value="HTH_LacI"/>
</dbReference>
<keyword evidence="4" id="KW-0804">Transcription</keyword>
<dbReference type="Gene3D" id="1.10.260.40">
    <property type="entry name" value="lambda repressor-like DNA-binding domains"/>
    <property type="match status" value="1"/>
</dbReference>
<keyword evidence="8" id="KW-1185">Reference proteome</keyword>
<dbReference type="InterPro" id="IPR028082">
    <property type="entry name" value="Peripla_BP_I"/>
</dbReference>
<dbReference type="PANTHER" id="PTHR30146">
    <property type="entry name" value="LACI-RELATED TRANSCRIPTIONAL REPRESSOR"/>
    <property type="match status" value="1"/>
</dbReference>
<dbReference type="CDD" id="cd01392">
    <property type="entry name" value="HTH_LacI"/>
    <property type="match status" value="1"/>
</dbReference>
<keyword evidence="2" id="KW-0805">Transcription regulation</keyword>
<dbReference type="Gene3D" id="3.40.50.2300">
    <property type="match status" value="2"/>
</dbReference>
<feature type="compositionally biased region" description="Polar residues" evidence="5">
    <location>
        <begin position="385"/>
        <end position="397"/>
    </location>
</feature>
<dbReference type="InterPro" id="IPR010982">
    <property type="entry name" value="Lambda_DNA-bd_dom_sf"/>
</dbReference>
<dbReference type="PROSITE" id="PS50932">
    <property type="entry name" value="HTH_LACI_2"/>
    <property type="match status" value="1"/>
</dbReference>